<keyword evidence="2" id="KW-0812">Transmembrane</keyword>
<keyword evidence="2" id="KW-0472">Membrane</keyword>
<protein>
    <submittedName>
        <fullName evidence="3">Uncharacterized protein</fullName>
    </submittedName>
</protein>
<feature type="region of interest" description="Disordered" evidence="1">
    <location>
        <begin position="48"/>
        <end position="80"/>
    </location>
</feature>
<sequence length="346" mass="37657">MMFPQFVWVACIIGLCFSPYLFCFGFVTRQRRHPSAFFHRGLVHHQTTTDGDDAANGNESTLSSKNPDCDPSSSNNNSKPMELWLDLRDTALSPESAVEILAENVDNANIHVLIDRMILSPETMDTLIQNNNNSDDNSGLLLYVQNGDELVVSHNQQSFPCGKVVRSTAGGLFNPVLALDIVMTNGGWVLLEHNRNDMEEAQFLEEVNSLMTFLVGSSTSTTQSLNGDDDVDNNPKRHDTVAGSGMAIECVSQNVLVEVSKSIMTMASIPTGTTSTSPGGILLPSSTSSSTEKTENDLILVEGGTDEDQPLPLAMVLPLDFKLWKAAIEMIADPAQDTTIEDEETI</sequence>
<evidence type="ECO:0000313" key="4">
    <source>
        <dbReference type="Proteomes" id="UP001153069"/>
    </source>
</evidence>
<feature type="transmembrane region" description="Helical" evidence="2">
    <location>
        <begin position="6"/>
        <end position="27"/>
    </location>
</feature>
<accession>A0A9N8DBH2</accession>
<keyword evidence="2" id="KW-1133">Transmembrane helix</keyword>
<feature type="region of interest" description="Disordered" evidence="1">
    <location>
        <begin position="270"/>
        <end position="295"/>
    </location>
</feature>
<organism evidence="3 4">
    <name type="scientific">Seminavis robusta</name>
    <dbReference type="NCBI Taxonomy" id="568900"/>
    <lineage>
        <taxon>Eukaryota</taxon>
        <taxon>Sar</taxon>
        <taxon>Stramenopiles</taxon>
        <taxon>Ochrophyta</taxon>
        <taxon>Bacillariophyta</taxon>
        <taxon>Bacillariophyceae</taxon>
        <taxon>Bacillariophycidae</taxon>
        <taxon>Naviculales</taxon>
        <taxon>Naviculaceae</taxon>
        <taxon>Seminavis</taxon>
    </lineage>
</organism>
<dbReference type="Proteomes" id="UP001153069">
    <property type="component" value="Unassembled WGS sequence"/>
</dbReference>
<comment type="caution">
    <text evidence="3">The sequence shown here is derived from an EMBL/GenBank/DDBJ whole genome shotgun (WGS) entry which is preliminary data.</text>
</comment>
<gene>
    <name evidence="3" type="ORF">SEMRO_72_G039960.1</name>
</gene>
<dbReference type="EMBL" id="CAICTM010000071">
    <property type="protein sequence ID" value="CAB9499953.1"/>
    <property type="molecule type" value="Genomic_DNA"/>
</dbReference>
<name>A0A9N8DBH2_9STRA</name>
<evidence type="ECO:0000256" key="2">
    <source>
        <dbReference type="SAM" id="Phobius"/>
    </source>
</evidence>
<dbReference type="AlphaFoldDB" id="A0A9N8DBH2"/>
<proteinExistence type="predicted"/>
<reference evidence="3" key="1">
    <citation type="submission" date="2020-06" db="EMBL/GenBank/DDBJ databases">
        <authorList>
            <consortium name="Plant Systems Biology data submission"/>
        </authorList>
    </citation>
    <scope>NUCLEOTIDE SEQUENCE</scope>
    <source>
        <strain evidence="3">D6</strain>
    </source>
</reference>
<evidence type="ECO:0000313" key="3">
    <source>
        <dbReference type="EMBL" id="CAB9499953.1"/>
    </source>
</evidence>
<evidence type="ECO:0000256" key="1">
    <source>
        <dbReference type="SAM" id="MobiDB-lite"/>
    </source>
</evidence>
<feature type="compositionally biased region" description="Low complexity" evidence="1">
    <location>
        <begin position="63"/>
        <end position="80"/>
    </location>
</feature>
<feature type="compositionally biased region" description="Low complexity" evidence="1">
    <location>
        <begin position="270"/>
        <end position="291"/>
    </location>
</feature>
<keyword evidence="4" id="KW-1185">Reference proteome</keyword>